<keyword evidence="3" id="KW-0378">Hydrolase</keyword>
<dbReference type="InterPro" id="IPR006710">
    <property type="entry name" value="Glyco_hydro_43"/>
</dbReference>
<dbReference type="RefSeq" id="WP_259531227.1">
    <property type="nucleotide sequence ID" value="NZ_JANLCK010000024.1"/>
</dbReference>
<dbReference type="InterPro" id="IPR011081">
    <property type="entry name" value="Big_4"/>
</dbReference>
<gene>
    <name evidence="9" type="ORF">N1028_19665</name>
</gene>
<dbReference type="InterPro" id="IPR007253">
    <property type="entry name" value="Cell_wall-bd_2"/>
</dbReference>
<keyword evidence="5" id="KW-0326">Glycosidase</keyword>
<evidence type="ECO:0000313" key="9">
    <source>
        <dbReference type="EMBL" id="MCS5728120.1"/>
    </source>
</evidence>
<dbReference type="Pfam" id="PF07532">
    <property type="entry name" value="Big_4"/>
    <property type="match status" value="1"/>
</dbReference>
<evidence type="ECO:0000256" key="6">
    <source>
        <dbReference type="PIRSR" id="PIRSR606710-1"/>
    </source>
</evidence>
<dbReference type="PANTHER" id="PTHR43772">
    <property type="entry name" value="ENDO-1,4-BETA-XYLANASE"/>
    <property type="match status" value="1"/>
</dbReference>
<dbReference type="Pfam" id="PF04616">
    <property type="entry name" value="Glyco_hydro_43"/>
    <property type="match status" value="1"/>
</dbReference>
<accession>A0AA42BV18</accession>
<feature type="domain" description="Bacterial Ig-like" evidence="8">
    <location>
        <begin position="525"/>
        <end position="578"/>
    </location>
</feature>
<keyword evidence="2" id="KW-0624">Polysaccharide degradation</keyword>
<dbReference type="InterPro" id="IPR023296">
    <property type="entry name" value="Glyco_hydro_beta-prop_sf"/>
</dbReference>
<dbReference type="AlphaFoldDB" id="A0AA42BV18"/>
<dbReference type="Proteomes" id="UP001165587">
    <property type="component" value="Unassembled WGS sequence"/>
</dbReference>
<dbReference type="Gene3D" id="2.115.10.20">
    <property type="entry name" value="Glycosyl hydrolase domain, family 43"/>
    <property type="match status" value="1"/>
</dbReference>
<proteinExistence type="inferred from homology"/>
<evidence type="ECO:0000256" key="4">
    <source>
        <dbReference type="ARBA" id="ARBA00023277"/>
    </source>
</evidence>
<sequence>MTGSSPARPGARSAVLRGGALLLGGVLAASAVLAGASAAVAQTVNPILSDGSYYSADPATLVADDTLYIFAGRDEAGPTQNDFIMNEWQTFSTTDVESGQWQHQPAAMRPEEAFDWATPGRAYAGQAVEGADGRYYWYVPVSQRDPQSENAFAIGVAVADSPGGPWTDAIGGPLLSQRILGNDIENIDPTVLVDDDGRVYLYWGTFGQLRAIELDPSMTSLLGEPITVTGAKGFFEAPWLFKRGETYYLAYAANDVGPGCTEAVYHACISYATSTGPMGPWTYTGRVLAPVSSTTSHPAITEFDGSWYIAYHTADAEGGNHFRRSVAIDEVLWDDSVSPARMLEVVQTPAKTVDRTPRANVAPWATASSSNQPVPAQYWIRALNDELVRPNPLPPDMWGNYSGDRPASEWVQYDWESPVRIDSTTVDFWRDAAPGLGDGVSNPASWVLQYRDASGEWADVVDPTGYGTSTDEPVTVGFAPVTTTAVRITMQASPGTADPSRYSALAIEEWRVDAQQPASVSEPLIETPSGTAPVLPATVELTMPDGEVVPAPVIWDEVDPVDWSRPGTFEVAGFVEGYAAGSVAATVTVTGDPDPGTDTTAPTVALTTTPVEPAAGWFRTAPVVRASATDERDLRLTIELRVDGGDWQATPNARFADLPVTTEGETSVEARAVDAAGNVSAVVATTVRLDRTAPVVTSAVSLGDRTVSLAAADATSGVAGLEYSIGDRASWQSYEAPVEAGPESVRVFHRATDTAGNVSIVGSVTVPADDDSPLEGNVAPLATASASYTSPWTQVAWVNDGDATAEAPGWGTWPEVGEQWVQLQWPRVVSVDRASVSFFTDQDETANAGVIVPESWRIQYYDFSVGDWRDVVAQGEYGRDRVVANAVAFEKVTTDRLRVTMQAWGETPTTGSSGLREIEVFAAAPDPDPEPEPTAVDRIAGADRYEVAVNTSKAGFPDGSSTVYVASGAVFPDALSAAPAATVAGAPILLTTTADLPAGVAAEIKRLGATKIVIVGGTATVSAKVEASLKKLGTVTRIGGADRYEASRNIAKAAFPSGAPTAVLSAGTKFADALSAGAAIDGEGPVILVKGTASTLDAATKKLLTDLDVKSIA</sequence>
<dbReference type="SUPFAM" id="SSF49785">
    <property type="entry name" value="Galactose-binding domain-like"/>
    <property type="match status" value="1"/>
</dbReference>
<reference evidence="9" key="1">
    <citation type="submission" date="2022-08" db="EMBL/GenBank/DDBJ databases">
        <authorList>
            <person name="Deng Y."/>
            <person name="Han X.-F."/>
            <person name="Zhang Y.-Q."/>
        </authorList>
    </citation>
    <scope>NUCLEOTIDE SEQUENCE</scope>
    <source>
        <strain evidence="9">CPCC 203407</strain>
    </source>
</reference>
<dbReference type="Gene3D" id="3.40.50.12090">
    <property type="match status" value="1"/>
</dbReference>
<dbReference type="Gene3D" id="2.60.120.260">
    <property type="entry name" value="Galactose-binding domain-like"/>
    <property type="match status" value="2"/>
</dbReference>
<evidence type="ECO:0000259" key="8">
    <source>
        <dbReference type="Pfam" id="PF07532"/>
    </source>
</evidence>
<dbReference type="GO" id="GO:0004553">
    <property type="term" value="F:hydrolase activity, hydrolyzing O-glycosyl compounds"/>
    <property type="evidence" value="ECO:0007669"/>
    <property type="project" value="InterPro"/>
</dbReference>
<evidence type="ECO:0000256" key="5">
    <source>
        <dbReference type="ARBA" id="ARBA00023295"/>
    </source>
</evidence>
<dbReference type="InterPro" id="IPR052176">
    <property type="entry name" value="Glycosyl_Hydrlase_43_Enz"/>
</dbReference>
<keyword evidence="4" id="KW-0119">Carbohydrate metabolism</keyword>
<feature type="site" description="Important for catalytic activity, responsible for pKa modulation of the active site Glu and correct orientation of both the proton donor and substrate" evidence="7">
    <location>
        <position position="188"/>
    </location>
</feature>
<name>A0AA42BV18_9MICO</name>
<dbReference type="EMBL" id="JANLCK010000024">
    <property type="protein sequence ID" value="MCS5728120.1"/>
    <property type="molecule type" value="Genomic_DNA"/>
</dbReference>
<feature type="non-terminal residue" evidence="9">
    <location>
        <position position="1113"/>
    </location>
</feature>
<keyword evidence="10" id="KW-1185">Reference proteome</keyword>
<dbReference type="CDD" id="cd08990">
    <property type="entry name" value="GH43_AXH_like"/>
    <property type="match status" value="1"/>
</dbReference>
<evidence type="ECO:0000256" key="7">
    <source>
        <dbReference type="PIRSR" id="PIRSR606710-2"/>
    </source>
</evidence>
<dbReference type="PANTHER" id="PTHR43772:SF2">
    <property type="entry name" value="PUTATIVE (AFU_ORTHOLOGUE AFUA_2G04480)-RELATED"/>
    <property type="match status" value="1"/>
</dbReference>
<organism evidence="9 10">
    <name type="scientific">Herbiconiux oxytropis</name>
    <dbReference type="NCBI Taxonomy" id="2970915"/>
    <lineage>
        <taxon>Bacteria</taxon>
        <taxon>Bacillati</taxon>
        <taxon>Actinomycetota</taxon>
        <taxon>Actinomycetes</taxon>
        <taxon>Micrococcales</taxon>
        <taxon>Microbacteriaceae</taxon>
        <taxon>Herbiconiux</taxon>
    </lineage>
</organism>
<evidence type="ECO:0000313" key="10">
    <source>
        <dbReference type="Proteomes" id="UP001165587"/>
    </source>
</evidence>
<dbReference type="InterPro" id="IPR008979">
    <property type="entry name" value="Galactose-bd-like_sf"/>
</dbReference>
<evidence type="ECO:0000256" key="3">
    <source>
        <dbReference type="ARBA" id="ARBA00022801"/>
    </source>
</evidence>
<dbReference type="Pfam" id="PF04122">
    <property type="entry name" value="CW_binding_2"/>
    <property type="match status" value="2"/>
</dbReference>
<dbReference type="NCBIfam" id="NF047446">
    <property type="entry name" value="barrel_OmpL47"/>
    <property type="match status" value="1"/>
</dbReference>
<feature type="active site" description="Proton donor" evidence="6">
    <location>
        <position position="236"/>
    </location>
</feature>
<dbReference type="SUPFAM" id="SSF75005">
    <property type="entry name" value="Arabinanase/levansucrase/invertase"/>
    <property type="match status" value="1"/>
</dbReference>
<feature type="active site" description="Proton acceptor" evidence="6">
    <location>
        <position position="57"/>
    </location>
</feature>
<dbReference type="InterPro" id="IPR058094">
    <property type="entry name" value="Ig-like_OmpL47-like"/>
</dbReference>
<keyword evidence="2" id="KW-0858">Xylan degradation</keyword>
<comment type="caution">
    <text evidence="9">The sequence shown here is derived from an EMBL/GenBank/DDBJ whole genome shotgun (WGS) entry which is preliminary data.</text>
</comment>
<dbReference type="GO" id="GO:0045493">
    <property type="term" value="P:xylan catabolic process"/>
    <property type="evidence" value="ECO:0007669"/>
    <property type="project" value="UniProtKB-KW"/>
</dbReference>
<protein>
    <submittedName>
        <fullName evidence="9">Family 43 glycosylhydrolase</fullName>
    </submittedName>
</protein>
<comment type="similarity">
    <text evidence="1">Belongs to the glycosyl hydrolase 43 family.</text>
</comment>
<evidence type="ECO:0000256" key="2">
    <source>
        <dbReference type="ARBA" id="ARBA00022651"/>
    </source>
</evidence>
<evidence type="ECO:0000256" key="1">
    <source>
        <dbReference type="ARBA" id="ARBA00009865"/>
    </source>
</evidence>